<feature type="region of interest" description="Disordered" evidence="7">
    <location>
        <begin position="879"/>
        <end position="903"/>
    </location>
</feature>
<evidence type="ECO:0000313" key="9">
    <source>
        <dbReference type="EMBL" id="TWF97217.1"/>
    </source>
</evidence>
<dbReference type="PRINTS" id="PR00364">
    <property type="entry name" value="DISEASERSIST"/>
</dbReference>
<reference evidence="9 10" key="1">
    <citation type="submission" date="2019-06" db="EMBL/GenBank/DDBJ databases">
        <title>Sequencing the genomes of 1000 actinobacteria strains.</title>
        <authorList>
            <person name="Klenk H.-P."/>
        </authorList>
    </citation>
    <scope>NUCLEOTIDE SEQUENCE [LARGE SCALE GENOMIC DNA]</scope>
    <source>
        <strain evidence="9 10">DSM 44826</strain>
    </source>
</reference>
<dbReference type="Proteomes" id="UP000317940">
    <property type="component" value="Unassembled WGS sequence"/>
</dbReference>
<name>A0A561UCY5_9ACTN</name>
<dbReference type="SUPFAM" id="SSF46894">
    <property type="entry name" value="C-terminal effector domain of the bipartite response regulators"/>
    <property type="match status" value="1"/>
</dbReference>
<gene>
    <name evidence="9" type="ORF">FHX73_11997</name>
</gene>
<dbReference type="InterPro" id="IPR016032">
    <property type="entry name" value="Sig_transdc_resp-reg_C-effctor"/>
</dbReference>
<dbReference type="AlphaFoldDB" id="A0A561UCY5"/>
<dbReference type="SMART" id="SM00862">
    <property type="entry name" value="Trans_reg_C"/>
    <property type="match status" value="1"/>
</dbReference>
<evidence type="ECO:0000256" key="5">
    <source>
        <dbReference type="ARBA" id="ARBA00023163"/>
    </source>
</evidence>
<comment type="caution">
    <text evidence="9">The sequence shown here is derived from an EMBL/GenBank/DDBJ whole genome shotgun (WGS) entry which is preliminary data.</text>
</comment>
<dbReference type="SUPFAM" id="SSF48452">
    <property type="entry name" value="TPR-like"/>
    <property type="match status" value="2"/>
</dbReference>
<dbReference type="PANTHER" id="PTHR35807">
    <property type="entry name" value="TRANSCRIPTIONAL REGULATOR REDD-RELATED"/>
    <property type="match status" value="1"/>
</dbReference>
<dbReference type="CDD" id="cd15831">
    <property type="entry name" value="BTAD"/>
    <property type="match status" value="1"/>
</dbReference>
<dbReference type="GO" id="GO:0000160">
    <property type="term" value="P:phosphorelay signal transduction system"/>
    <property type="evidence" value="ECO:0007669"/>
    <property type="project" value="UniProtKB-KW"/>
</dbReference>
<evidence type="ECO:0000256" key="7">
    <source>
        <dbReference type="SAM" id="MobiDB-lite"/>
    </source>
</evidence>
<dbReference type="Gene3D" id="1.10.10.10">
    <property type="entry name" value="Winged helix-like DNA-binding domain superfamily/Winged helix DNA-binding domain"/>
    <property type="match status" value="1"/>
</dbReference>
<comment type="similarity">
    <text evidence="1">Belongs to the AfsR/DnrI/RedD regulatory family.</text>
</comment>
<dbReference type="SMART" id="SM00028">
    <property type="entry name" value="TPR"/>
    <property type="match status" value="3"/>
</dbReference>
<feature type="DNA-binding region" description="OmpR/PhoB-type" evidence="6">
    <location>
        <begin position="1"/>
        <end position="91"/>
    </location>
</feature>
<dbReference type="SUPFAM" id="SSF52540">
    <property type="entry name" value="P-loop containing nucleoside triphosphate hydrolases"/>
    <property type="match status" value="1"/>
</dbReference>
<dbReference type="InterPro" id="IPR019734">
    <property type="entry name" value="TPR_rpt"/>
</dbReference>
<evidence type="ECO:0000256" key="3">
    <source>
        <dbReference type="ARBA" id="ARBA00023015"/>
    </source>
</evidence>
<dbReference type="PROSITE" id="PS51755">
    <property type="entry name" value="OMPR_PHOB"/>
    <property type="match status" value="1"/>
</dbReference>
<dbReference type="GO" id="GO:0003677">
    <property type="term" value="F:DNA binding"/>
    <property type="evidence" value="ECO:0007669"/>
    <property type="project" value="UniProtKB-UniRule"/>
</dbReference>
<dbReference type="RefSeq" id="WP_145903559.1">
    <property type="nucleotide sequence ID" value="NZ_BAAAMZ010000037.1"/>
</dbReference>
<dbReference type="SMART" id="SM01043">
    <property type="entry name" value="BTAD"/>
    <property type="match status" value="1"/>
</dbReference>
<evidence type="ECO:0000256" key="6">
    <source>
        <dbReference type="PROSITE-ProRule" id="PRU01091"/>
    </source>
</evidence>
<dbReference type="InterPro" id="IPR001867">
    <property type="entry name" value="OmpR/PhoB-type_DNA-bd"/>
</dbReference>
<dbReference type="InterPro" id="IPR027417">
    <property type="entry name" value="P-loop_NTPase"/>
</dbReference>
<dbReference type="InterPro" id="IPR051677">
    <property type="entry name" value="AfsR-DnrI-RedD_regulator"/>
</dbReference>
<keyword evidence="2" id="KW-0902">Two-component regulatory system</keyword>
<dbReference type="OrthoDB" id="3860796at2"/>
<dbReference type="InterPro" id="IPR005158">
    <property type="entry name" value="BTAD"/>
</dbReference>
<dbReference type="InterPro" id="IPR011990">
    <property type="entry name" value="TPR-like_helical_dom_sf"/>
</dbReference>
<evidence type="ECO:0000256" key="2">
    <source>
        <dbReference type="ARBA" id="ARBA00023012"/>
    </source>
</evidence>
<dbReference type="GO" id="GO:0043531">
    <property type="term" value="F:ADP binding"/>
    <property type="evidence" value="ECO:0007669"/>
    <property type="project" value="InterPro"/>
</dbReference>
<evidence type="ECO:0000313" key="10">
    <source>
        <dbReference type="Proteomes" id="UP000317940"/>
    </source>
</evidence>
<dbReference type="PANTHER" id="PTHR35807:SF1">
    <property type="entry name" value="TRANSCRIPTIONAL REGULATOR REDD"/>
    <property type="match status" value="1"/>
</dbReference>
<dbReference type="InterPro" id="IPR036388">
    <property type="entry name" value="WH-like_DNA-bd_sf"/>
</dbReference>
<evidence type="ECO:0000256" key="1">
    <source>
        <dbReference type="ARBA" id="ARBA00005820"/>
    </source>
</evidence>
<dbReference type="Gene3D" id="3.40.50.300">
    <property type="entry name" value="P-loop containing nucleotide triphosphate hydrolases"/>
    <property type="match status" value="1"/>
</dbReference>
<keyword evidence="5" id="KW-0804">Transcription</keyword>
<dbReference type="EMBL" id="VIWT01000001">
    <property type="protein sequence ID" value="TWF97217.1"/>
    <property type="molecule type" value="Genomic_DNA"/>
</dbReference>
<dbReference type="GO" id="GO:0006355">
    <property type="term" value="P:regulation of DNA-templated transcription"/>
    <property type="evidence" value="ECO:0007669"/>
    <property type="project" value="InterPro"/>
</dbReference>
<organism evidence="9 10">
    <name type="scientific">Kitasatospora viridis</name>
    <dbReference type="NCBI Taxonomy" id="281105"/>
    <lineage>
        <taxon>Bacteria</taxon>
        <taxon>Bacillati</taxon>
        <taxon>Actinomycetota</taxon>
        <taxon>Actinomycetes</taxon>
        <taxon>Kitasatosporales</taxon>
        <taxon>Streptomycetaceae</taxon>
        <taxon>Kitasatospora</taxon>
    </lineage>
</organism>
<feature type="domain" description="OmpR/PhoB-type" evidence="8">
    <location>
        <begin position="1"/>
        <end position="91"/>
    </location>
</feature>
<proteinExistence type="inferred from homology"/>
<accession>A0A561UCY5</accession>
<dbReference type="Gene3D" id="1.25.40.10">
    <property type="entry name" value="Tetratricopeptide repeat domain"/>
    <property type="match status" value="2"/>
</dbReference>
<evidence type="ECO:0000259" key="8">
    <source>
        <dbReference type="PROSITE" id="PS51755"/>
    </source>
</evidence>
<protein>
    <submittedName>
        <fullName evidence="9">DNA-binding SARP family transcriptional activator</fullName>
    </submittedName>
</protein>
<dbReference type="Pfam" id="PF00486">
    <property type="entry name" value="Trans_reg_C"/>
    <property type="match status" value="1"/>
</dbReference>
<evidence type="ECO:0000256" key="4">
    <source>
        <dbReference type="ARBA" id="ARBA00023125"/>
    </source>
</evidence>
<keyword evidence="3" id="KW-0805">Transcription regulation</keyword>
<sequence>MRISLLGPIAVQTDEGRPVTPTAPKRRALLSALALETGRLVPTSLLLDTVWEGKPPPTARAALHGHIAELRRLLDRRLTLTTRDTGYQLDGDPEQVDALRFERLCDRAGAAHRPDDALPLLHQALDLWRGPALADCGSAVLRDSVAPRLVELRVRALQDLGKRMCQLGRGAELVPELTEALAADPTREQLAAQLMDCLDQAGRRAEALAVHQRTTERLHADLGAAEGPALRAARERLTPRRRAVLSQLPRRNRRFVGRSAELGQLDRLTGPAAGGPADRHPVLVTGPAGVGKTSLVLHWAHQAVDRFPDGLLHADLRGFDETEPRDPAEVLAGFLTALGVPENQLPGSLDDRSHRYRELLAGRQLLVLLDNARDYRQLAPLLPAAEDTPVTVITSRSRLGDLLVQAGAVPLPLDVLTPDEALELLRRVLDPQRIAAEPAAAAEIAERCDHLPLALRLATARLAARPDWTLRHLAEEISDEQSRLAALTTAGSGSLGITATLNLTRRALGAQTERFFGYLGLHPGAVIDPHAAAVLADVPPVEARMLLAQLDAAHLVEETAPGLFARHDLVRLYGAELAGGLAPAQREAAMERMLDHYLAATAAACAGMNTRSVLPGRTAPPPGDTLPPLGTTGQALAWFRREERAVRGLVLCAEQHGRPDLGWQLAHQACALYYHDSTSVREWRATAEAGLRCAQRGGDQAALVRTHADLAVVQIEQGDFAAAADQLERATELADRLGDPMLRQQCRIRLANGLVRAGEHARAIPLMTRLVLDARELTDQRLLAQALNNLANALVVAGDPAAALAHATEAVQLLAARPDDFKLTIATHTRAEALHALGRHHAALAAARHALALGRAQGSLRTQGITRFIATLEAAVAAPPPHPAPAPAAPGPGPTPPVAGPRT</sequence>
<keyword evidence="4 6" id="KW-0238">DNA-binding</keyword>
<dbReference type="Pfam" id="PF03704">
    <property type="entry name" value="BTAD"/>
    <property type="match status" value="1"/>
</dbReference>
<keyword evidence="10" id="KW-1185">Reference proteome</keyword>